<keyword evidence="4" id="KW-1133">Transmembrane helix</keyword>
<evidence type="ECO:0000256" key="2">
    <source>
        <dbReference type="ARBA" id="ARBA00023125"/>
    </source>
</evidence>
<feature type="transmembrane region" description="Helical" evidence="4">
    <location>
        <begin position="85"/>
        <end position="105"/>
    </location>
</feature>
<feature type="transmembrane region" description="Helical" evidence="4">
    <location>
        <begin position="36"/>
        <end position="55"/>
    </location>
</feature>
<feature type="domain" description="HTH araC/xylS-type" evidence="5">
    <location>
        <begin position="234"/>
        <end position="341"/>
    </location>
</feature>
<dbReference type="PANTHER" id="PTHR43280">
    <property type="entry name" value="ARAC-FAMILY TRANSCRIPTIONAL REGULATOR"/>
    <property type="match status" value="1"/>
</dbReference>
<dbReference type="RefSeq" id="WP_103906248.1">
    <property type="nucleotide sequence ID" value="NZ_CP049246.1"/>
</dbReference>
<sequence length="344" mass="40590">MPAINLATEDYIINNNTTHTRNFVQTVQDFFMGVKVLEILLGSICFGLLGQFFLFTADSDFPISLMFGPIMYYSYLILAHGEKRIWILFLHLLPFIGIITSFLLVNEKFYAIYLHFYFITLILSLVVYPSIIIFSGRKGKNPLQIHNLLILELLSILCYVGSFFVFVMYMDRMFELNLELYPRMVVMAILFVCITIVGYYFYQINTNQLLLENNPPEQTEDQVERIRFNEQQIRHYKLMLTQSMEHDKLYLDANLTLEKVAKHVSIPKNHITHFLNYYYATNFYEWLAKYRINHAISLIESGSENLKLEFLANLSGFNSRTTFNRYFKMYMGESPSNYRLRLSK</sequence>
<evidence type="ECO:0000256" key="3">
    <source>
        <dbReference type="ARBA" id="ARBA00023163"/>
    </source>
</evidence>
<dbReference type="GO" id="GO:0043565">
    <property type="term" value="F:sequence-specific DNA binding"/>
    <property type="evidence" value="ECO:0007669"/>
    <property type="project" value="InterPro"/>
</dbReference>
<dbReference type="SMART" id="SM00342">
    <property type="entry name" value="HTH_ARAC"/>
    <property type="match status" value="1"/>
</dbReference>
<evidence type="ECO:0000313" key="7">
    <source>
        <dbReference type="Proteomes" id="UP000236731"/>
    </source>
</evidence>
<dbReference type="PROSITE" id="PS00041">
    <property type="entry name" value="HTH_ARAC_FAMILY_1"/>
    <property type="match status" value="1"/>
</dbReference>
<accession>A0A1H5YQ19</accession>
<evidence type="ECO:0000256" key="4">
    <source>
        <dbReference type="SAM" id="Phobius"/>
    </source>
</evidence>
<dbReference type="InterPro" id="IPR009057">
    <property type="entry name" value="Homeodomain-like_sf"/>
</dbReference>
<proteinExistence type="predicted"/>
<keyword evidence="4" id="KW-0812">Transmembrane</keyword>
<keyword evidence="1" id="KW-0805">Transcription regulation</keyword>
<protein>
    <submittedName>
        <fullName evidence="6">AraC-type DNA-binding protein</fullName>
    </submittedName>
</protein>
<gene>
    <name evidence="6" type="ORF">SAMN05421877_10670</name>
</gene>
<evidence type="ECO:0000259" key="5">
    <source>
        <dbReference type="PROSITE" id="PS01124"/>
    </source>
</evidence>
<dbReference type="Gene3D" id="1.10.10.60">
    <property type="entry name" value="Homeodomain-like"/>
    <property type="match status" value="1"/>
</dbReference>
<dbReference type="Proteomes" id="UP000236731">
    <property type="component" value="Unassembled WGS sequence"/>
</dbReference>
<feature type="transmembrane region" description="Helical" evidence="4">
    <location>
        <begin position="61"/>
        <end position="78"/>
    </location>
</feature>
<name>A0A1H5YQ19_9SPHI</name>
<dbReference type="SUPFAM" id="SSF46689">
    <property type="entry name" value="Homeodomain-like"/>
    <property type="match status" value="1"/>
</dbReference>
<organism evidence="6 7">
    <name type="scientific">Sphingobacterium lactis</name>
    <dbReference type="NCBI Taxonomy" id="797291"/>
    <lineage>
        <taxon>Bacteria</taxon>
        <taxon>Pseudomonadati</taxon>
        <taxon>Bacteroidota</taxon>
        <taxon>Sphingobacteriia</taxon>
        <taxon>Sphingobacteriales</taxon>
        <taxon>Sphingobacteriaceae</taxon>
        <taxon>Sphingobacterium</taxon>
    </lineage>
</organism>
<feature type="transmembrane region" description="Helical" evidence="4">
    <location>
        <begin position="181"/>
        <end position="202"/>
    </location>
</feature>
<dbReference type="PANTHER" id="PTHR43280:SF29">
    <property type="entry name" value="ARAC-FAMILY TRANSCRIPTIONAL REGULATOR"/>
    <property type="match status" value="1"/>
</dbReference>
<dbReference type="PROSITE" id="PS01124">
    <property type="entry name" value="HTH_ARAC_FAMILY_2"/>
    <property type="match status" value="1"/>
</dbReference>
<dbReference type="GO" id="GO:0003700">
    <property type="term" value="F:DNA-binding transcription factor activity"/>
    <property type="evidence" value="ECO:0007669"/>
    <property type="project" value="InterPro"/>
</dbReference>
<keyword evidence="2 6" id="KW-0238">DNA-binding</keyword>
<dbReference type="InterPro" id="IPR018060">
    <property type="entry name" value="HTH_AraC"/>
</dbReference>
<keyword evidence="4" id="KW-0472">Membrane</keyword>
<evidence type="ECO:0000313" key="6">
    <source>
        <dbReference type="EMBL" id="SEG25665.1"/>
    </source>
</evidence>
<dbReference type="OrthoDB" id="9779074at2"/>
<dbReference type="EMBL" id="FNUT01000006">
    <property type="protein sequence ID" value="SEG25665.1"/>
    <property type="molecule type" value="Genomic_DNA"/>
</dbReference>
<reference evidence="7" key="1">
    <citation type="submission" date="2016-10" db="EMBL/GenBank/DDBJ databases">
        <authorList>
            <person name="Varghese N."/>
            <person name="Submissions S."/>
        </authorList>
    </citation>
    <scope>NUCLEOTIDE SEQUENCE [LARGE SCALE GENOMIC DNA]</scope>
    <source>
        <strain evidence="7">DSM 22361</strain>
    </source>
</reference>
<dbReference type="InterPro" id="IPR018062">
    <property type="entry name" value="HTH_AraC-typ_CS"/>
</dbReference>
<dbReference type="AlphaFoldDB" id="A0A1H5YQ19"/>
<keyword evidence="3" id="KW-0804">Transcription</keyword>
<evidence type="ECO:0000256" key="1">
    <source>
        <dbReference type="ARBA" id="ARBA00023015"/>
    </source>
</evidence>
<feature type="transmembrane region" description="Helical" evidence="4">
    <location>
        <begin position="148"/>
        <end position="169"/>
    </location>
</feature>
<keyword evidence="7" id="KW-1185">Reference proteome</keyword>
<dbReference type="Pfam" id="PF12833">
    <property type="entry name" value="HTH_18"/>
    <property type="match status" value="1"/>
</dbReference>
<feature type="transmembrane region" description="Helical" evidence="4">
    <location>
        <begin position="111"/>
        <end position="136"/>
    </location>
</feature>